<dbReference type="Gene3D" id="3.40.50.300">
    <property type="entry name" value="P-loop containing nucleotide triphosphate hydrolases"/>
    <property type="match status" value="1"/>
</dbReference>
<proteinExistence type="predicted"/>
<dbReference type="InterPro" id="IPR027417">
    <property type="entry name" value="P-loop_NTPase"/>
</dbReference>
<dbReference type="GO" id="GO:0046404">
    <property type="term" value="F:ATP-dependent polydeoxyribonucleotide 5'-hydroxyl-kinase activity"/>
    <property type="evidence" value="ECO:0007669"/>
    <property type="project" value="TreeGrafter"/>
</dbReference>
<dbReference type="Pfam" id="PF13671">
    <property type="entry name" value="AAA_33"/>
    <property type="match status" value="1"/>
</dbReference>
<evidence type="ECO:0008006" key="3">
    <source>
        <dbReference type="Google" id="ProtNLM"/>
    </source>
</evidence>
<protein>
    <recommendedName>
        <fullName evidence="3">P-loop containing nucleoside triphosphate hydrolase protein</fullName>
    </recommendedName>
</protein>
<evidence type="ECO:0000313" key="1">
    <source>
        <dbReference type="EMBL" id="KAF7721804.1"/>
    </source>
</evidence>
<dbReference type="OrthoDB" id="3512845at2759"/>
<dbReference type="EMBL" id="JABAYA010000234">
    <property type="protein sequence ID" value="KAF7721804.1"/>
    <property type="molecule type" value="Genomic_DNA"/>
</dbReference>
<dbReference type="GO" id="GO:0046403">
    <property type="term" value="F:polynucleotide 3'-phosphatase activity"/>
    <property type="evidence" value="ECO:0007669"/>
    <property type="project" value="TreeGrafter"/>
</dbReference>
<dbReference type="PANTHER" id="PTHR12083:SF9">
    <property type="entry name" value="BIFUNCTIONAL POLYNUCLEOTIDE PHOSPHATASE_KINASE"/>
    <property type="match status" value="1"/>
</dbReference>
<organism evidence="1 2">
    <name type="scientific">Apophysomyces ossiformis</name>
    <dbReference type="NCBI Taxonomy" id="679940"/>
    <lineage>
        <taxon>Eukaryota</taxon>
        <taxon>Fungi</taxon>
        <taxon>Fungi incertae sedis</taxon>
        <taxon>Mucoromycota</taxon>
        <taxon>Mucoromycotina</taxon>
        <taxon>Mucoromycetes</taxon>
        <taxon>Mucorales</taxon>
        <taxon>Mucorineae</taxon>
        <taxon>Mucoraceae</taxon>
        <taxon>Apophysomyces</taxon>
    </lineage>
</organism>
<dbReference type="PANTHER" id="PTHR12083">
    <property type="entry name" value="BIFUNCTIONAL POLYNUCLEOTIDE PHOSPHATASE/KINASE"/>
    <property type="match status" value="1"/>
</dbReference>
<dbReference type="Proteomes" id="UP000605846">
    <property type="component" value="Unassembled WGS sequence"/>
</dbReference>
<dbReference type="GO" id="GO:0006281">
    <property type="term" value="P:DNA repair"/>
    <property type="evidence" value="ECO:0007669"/>
    <property type="project" value="TreeGrafter"/>
</dbReference>
<comment type="caution">
    <text evidence="1">The sequence shown here is derived from an EMBL/GenBank/DDBJ whole genome shotgun (WGS) entry which is preliminary data.</text>
</comment>
<sequence length="173" mass="20186">MTNRMLVLVGLPGSGKSTFSNKLIECRLDWRRINQDDMKSRKNCERFTRKFLEEKRNVVIDRCNFDLKQRKTWIELAKEYNVPVDCIIFTATAEECSSRILGRTDHPTGVIGDRGVQILNRFTQNYHPPTDDVMEGFDRIMYLDPSPVPDCTEERVDQVLYDLSCMKSRSSRI</sequence>
<gene>
    <name evidence="1" type="ORF">EC973_004129</name>
</gene>
<name>A0A8H7BKW9_9FUNG</name>
<keyword evidence="2" id="KW-1185">Reference proteome</keyword>
<reference evidence="1" key="1">
    <citation type="submission" date="2020-01" db="EMBL/GenBank/DDBJ databases">
        <title>Genome Sequencing of Three Apophysomyces-Like Fungal Strains Confirms a Novel Fungal Genus in the Mucoromycota with divergent Burkholderia-like Endosymbiotic Bacteria.</title>
        <authorList>
            <person name="Stajich J.E."/>
            <person name="Macias A.M."/>
            <person name="Carter-House D."/>
            <person name="Lovett B."/>
            <person name="Kasson L.R."/>
            <person name="Berry K."/>
            <person name="Grigoriev I."/>
            <person name="Chang Y."/>
            <person name="Spatafora J."/>
            <person name="Kasson M.T."/>
        </authorList>
    </citation>
    <scope>NUCLEOTIDE SEQUENCE</scope>
    <source>
        <strain evidence="1">NRRL A-21654</strain>
    </source>
</reference>
<evidence type="ECO:0000313" key="2">
    <source>
        <dbReference type="Proteomes" id="UP000605846"/>
    </source>
</evidence>
<dbReference type="AlphaFoldDB" id="A0A8H7BKW9"/>
<feature type="non-terminal residue" evidence="1">
    <location>
        <position position="173"/>
    </location>
</feature>
<accession>A0A8H7BKW9</accession>
<dbReference type="SUPFAM" id="SSF52540">
    <property type="entry name" value="P-loop containing nucleoside triphosphate hydrolases"/>
    <property type="match status" value="1"/>
</dbReference>
<dbReference type="GO" id="GO:0003690">
    <property type="term" value="F:double-stranded DNA binding"/>
    <property type="evidence" value="ECO:0007669"/>
    <property type="project" value="TreeGrafter"/>
</dbReference>